<reference evidence="4" key="1">
    <citation type="submission" date="2017-02" db="EMBL/GenBank/DDBJ databases">
        <title>Delving into the versatile metabolic prowess of the omnipresent phylum Bacteroidetes.</title>
        <authorList>
            <person name="Nobu M.K."/>
            <person name="Mei R."/>
            <person name="Narihiro T."/>
            <person name="Kuroda K."/>
            <person name="Liu W.-T."/>
        </authorList>
    </citation>
    <scope>NUCLEOTIDE SEQUENCE</scope>
    <source>
        <strain evidence="4">ADurb.Bin131</strain>
    </source>
</reference>
<organism evidence="4">
    <name type="scientific">candidate division TA06 bacterium ADurb.Bin131</name>
    <dbReference type="NCBI Taxonomy" id="1852827"/>
    <lineage>
        <taxon>Bacteria</taxon>
        <taxon>Bacteria division TA06</taxon>
    </lineage>
</organism>
<dbReference type="EMBL" id="MWDQ01000136">
    <property type="protein sequence ID" value="OQB72254.1"/>
    <property type="molecule type" value="Genomic_DNA"/>
</dbReference>
<evidence type="ECO:0000313" key="4">
    <source>
        <dbReference type="EMBL" id="OQB72254.1"/>
    </source>
</evidence>
<feature type="domain" description="Class II aldolase/adducin N-terminal" evidence="3">
    <location>
        <begin position="6"/>
        <end position="181"/>
    </location>
</feature>
<sequence length="217" mass="24446">MEKIRKDLCKYGKLILEKNLAAGPGGNISAREGDYVYLSPSGFALDEILPEQWIKIHLNTGKQYGRLKPTCEISMHLGCYIERPDIKAIIHTHPPVTLGIISAGVGLKPFYPDFVAILGPEIPLVDYVIPAGEEIRQAVVKEIKKYNVVLLKNHGAVSVGETLKEAFTRAWMTEETAKMQAIGMMIGKIRYFTEKEIKDIENLKAEDYRKMLLKKMK</sequence>
<name>A0A1V6C5X9_UNCT6</name>
<keyword evidence="2 4" id="KW-0456">Lyase</keyword>
<dbReference type="PANTHER" id="PTHR22789:SF0">
    <property type="entry name" value="3-OXO-TETRONATE 4-PHOSPHATE DECARBOXYLASE-RELATED"/>
    <property type="match status" value="1"/>
</dbReference>
<dbReference type="Proteomes" id="UP000485562">
    <property type="component" value="Unassembled WGS sequence"/>
</dbReference>
<dbReference type="Gene3D" id="3.40.225.10">
    <property type="entry name" value="Class II aldolase/adducin N-terminal domain"/>
    <property type="match status" value="1"/>
</dbReference>
<dbReference type="PANTHER" id="PTHR22789">
    <property type="entry name" value="FUCULOSE PHOSPHATE ALDOLASE"/>
    <property type="match status" value="1"/>
</dbReference>
<dbReference type="SMART" id="SM01007">
    <property type="entry name" value="Aldolase_II"/>
    <property type="match status" value="1"/>
</dbReference>
<proteinExistence type="predicted"/>
<dbReference type="AlphaFoldDB" id="A0A1V6C5X9"/>
<dbReference type="InterPro" id="IPR050197">
    <property type="entry name" value="Aldolase_class_II_sugar_metab"/>
</dbReference>
<dbReference type="GO" id="GO:0046872">
    <property type="term" value="F:metal ion binding"/>
    <property type="evidence" value="ECO:0007669"/>
    <property type="project" value="UniProtKB-KW"/>
</dbReference>
<dbReference type="InterPro" id="IPR001303">
    <property type="entry name" value="Aldolase_II/adducin_N"/>
</dbReference>
<dbReference type="GO" id="GO:0008738">
    <property type="term" value="F:L-fuculose-phosphate aldolase activity"/>
    <property type="evidence" value="ECO:0007669"/>
    <property type="project" value="UniProtKB-EC"/>
</dbReference>
<dbReference type="SUPFAM" id="SSF53639">
    <property type="entry name" value="AraD/HMP-PK domain-like"/>
    <property type="match status" value="1"/>
</dbReference>
<evidence type="ECO:0000256" key="1">
    <source>
        <dbReference type="ARBA" id="ARBA00022723"/>
    </source>
</evidence>
<keyword evidence="1" id="KW-0479">Metal-binding</keyword>
<dbReference type="GO" id="GO:0005829">
    <property type="term" value="C:cytosol"/>
    <property type="evidence" value="ECO:0007669"/>
    <property type="project" value="TreeGrafter"/>
</dbReference>
<dbReference type="GO" id="GO:0019323">
    <property type="term" value="P:pentose catabolic process"/>
    <property type="evidence" value="ECO:0007669"/>
    <property type="project" value="TreeGrafter"/>
</dbReference>
<accession>A0A1V6C5X9</accession>
<dbReference type="EC" id="4.1.2.17" evidence="4"/>
<evidence type="ECO:0000256" key="2">
    <source>
        <dbReference type="ARBA" id="ARBA00023239"/>
    </source>
</evidence>
<comment type="caution">
    <text evidence="4">The sequence shown here is derived from an EMBL/GenBank/DDBJ whole genome shotgun (WGS) entry which is preliminary data.</text>
</comment>
<dbReference type="InterPro" id="IPR036409">
    <property type="entry name" value="Aldolase_II/adducin_N_sf"/>
</dbReference>
<gene>
    <name evidence="4" type="primary">fucA</name>
    <name evidence="4" type="ORF">BWX89_01390</name>
</gene>
<evidence type="ECO:0000259" key="3">
    <source>
        <dbReference type="SMART" id="SM01007"/>
    </source>
</evidence>
<dbReference type="Pfam" id="PF00596">
    <property type="entry name" value="Aldolase_II"/>
    <property type="match status" value="1"/>
</dbReference>
<protein>
    <submittedName>
        <fullName evidence="4">L-fuculose phosphate aldolase</fullName>
        <ecNumber evidence="4">4.1.2.17</ecNumber>
    </submittedName>
</protein>